<dbReference type="Proteomes" id="UP000268321">
    <property type="component" value="Unassembled WGS sequence"/>
</dbReference>
<accession>A0A4P9ZDA3</accession>
<dbReference type="PANTHER" id="PTHR46517">
    <property type="entry name" value="FRUCTOSE-2,6-BISPHOSPHATASE TIGAR"/>
    <property type="match status" value="1"/>
</dbReference>
<dbReference type="InterPro" id="IPR013078">
    <property type="entry name" value="His_Pase_superF_clade-1"/>
</dbReference>
<evidence type="ECO:0000313" key="5">
    <source>
        <dbReference type="Proteomes" id="UP000268321"/>
    </source>
</evidence>
<dbReference type="GO" id="GO:0043456">
    <property type="term" value="P:regulation of pentose-phosphate shunt"/>
    <property type="evidence" value="ECO:0007669"/>
    <property type="project" value="TreeGrafter"/>
</dbReference>
<dbReference type="Gene3D" id="3.40.50.1240">
    <property type="entry name" value="Phosphoglycerate mutase-like"/>
    <property type="match status" value="1"/>
</dbReference>
<dbReference type="PANTHER" id="PTHR46517:SF1">
    <property type="entry name" value="FRUCTOSE-2,6-BISPHOSPHATASE TIGAR"/>
    <property type="match status" value="1"/>
</dbReference>
<dbReference type="AlphaFoldDB" id="A0A4P9ZDA3"/>
<dbReference type="Pfam" id="PF00300">
    <property type="entry name" value="His_Phos_1"/>
    <property type="match status" value="1"/>
</dbReference>
<protein>
    <submittedName>
        <fullName evidence="4">Phosphoglycerate mutase-like protein</fullName>
    </submittedName>
</protein>
<dbReference type="OrthoDB" id="354304at2759"/>
<gene>
    <name evidence="4" type="ORF">METBISCDRAFT_15611</name>
</gene>
<dbReference type="CDD" id="cd07067">
    <property type="entry name" value="HP_PGM_like"/>
    <property type="match status" value="1"/>
</dbReference>
<evidence type="ECO:0000313" key="4">
    <source>
        <dbReference type="EMBL" id="RKP30728.1"/>
    </source>
</evidence>
<name>A0A4P9ZDA3_9ASCO</name>
<feature type="active site" description="Tele-phosphohistidine intermediate" evidence="2">
    <location>
        <position position="21"/>
    </location>
</feature>
<keyword evidence="5" id="KW-1185">Reference proteome</keyword>
<reference evidence="5" key="1">
    <citation type="journal article" date="2018" name="Nat. Microbiol.">
        <title>Leveraging single-cell genomics to expand the fungal tree of life.</title>
        <authorList>
            <person name="Ahrendt S.R."/>
            <person name="Quandt C.A."/>
            <person name="Ciobanu D."/>
            <person name="Clum A."/>
            <person name="Salamov A."/>
            <person name="Andreopoulos B."/>
            <person name="Cheng J.F."/>
            <person name="Woyke T."/>
            <person name="Pelin A."/>
            <person name="Henrissat B."/>
            <person name="Reynolds N.K."/>
            <person name="Benny G.L."/>
            <person name="Smith M.E."/>
            <person name="James T.Y."/>
            <person name="Grigoriev I.V."/>
        </authorList>
    </citation>
    <scope>NUCLEOTIDE SEQUENCE [LARGE SCALE GENOMIC DNA]</scope>
    <source>
        <strain evidence="5">Baker2002</strain>
    </source>
</reference>
<sequence length="226" mass="25803">MTREIAANKNPERVRIFVVRHGRTDWNVRKILQGHIDIAINDEGKKQAQKLGHYFKEIKLDRVVSSDLSRCVNTVYYVLDHQDGPDFSVTADLRERCMGEVLGLTLLEALAKYGEDFRRLGEKDEDLVRRVLGVWNRTLKEARADSHRNILLCTHGGVIGAFTNYLHERLKYKLGPGVTKKHLRVPYNTSVSVFDVDLDTGEGIIHKFGITEHLGAETRSVDQLLR</sequence>
<feature type="active site" description="Proton donor/acceptor" evidence="2">
    <location>
        <position position="95"/>
    </location>
</feature>
<dbReference type="EMBL" id="ML004453">
    <property type="protein sequence ID" value="RKP30728.1"/>
    <property type="molecule type" value="Genomic_DNA"/>
</dbReference>
<evidence type="ECO:0000256" key="1">
    <source>
        <dbReference type="ARBA" id="ARBA00022801"/>
    </source>
</evidence>
<dbReference type="GO" id="GO:0005829">
    <property type="term" value="C:cytosol"/>
    <property type="evidence" value="ECO:0007669"/>
    <property type="project" value="TreeGrafter"/>
</dbReference>
<keyword evidence="1" id="KW-0378">Hydrolase</keyword>
<dbReference type="SUPFAM" id="SSF53254">
    <property type="entry name" value="Phosphoglycerate mutase-like"/>
    <property type="match status" value="1"/>
</dbReference>
<dbReference type="SMART" id="SM00855">
    <property type="entry name" value="PGAM"/>
    <property type="match status" value="1"/>
</dbReference>
<dbReference type="InterPro" id="IPR051695">
    <property type="entry name" value="Phosphoglycerate_Mutase"/>
</dbReference>
<proteinExistence type="predicted"/>
<organism evidence="4 5">
    <name type="scientific">Metschnikowia bicuspidata</name>
    <dbReference type="NCBI Taxonomy" id="27322"/>
    <lineage>
        <taxon>Eukaryota</taxon>
        <taxon>Fungi</taxon>
        <taxon>Dikarya</taxon>
        <taxon>Ascomycota</taxon>
        <taxon>Saccharomycotina</taxon>
        <taxon>Pichiomycetes</taxon>
        <taxon>Metschnikowiaceae</taxon>
        <taxon>Metschnikowia</taxon>
    </lineage>
</organism>
<dbReference type="InterPro" id="IPR029033">
    <property type="entry name" value="His_PPase_superfam"/>
</dbReference>
<dbReference type="GO" id="GO:0045820">
    <property type="term" value="P:negative regulation of glycolytic process"/>
    <property type="evidence" value="ECO:0007669"/>
    <property type="project" value="TreeGrafter"/>
</dbReference>
<evidence type="ECO:0000256" key="2">
    <source>
        <dbReference type="PIRSR" id="PIRSR613078-1"/>
    </source>
</evidence>
<feature type="binding site" evidence="3">
    <location>
        <position position="70"/>
    </location>
    <ligand>
        <name>substrate</name>
    </ligand>
</feature>
<dbReference type="GO" id="GO:0004331">
    <property type="term" value="F:fructose-2,6-bisphosphate 2-phosphatase activity"/>
    <property type="evidence" value="ECO:0007669"/>
    <property type="project" value="TreeGrafter"/>
</dbReference>
<evidence type="ECO:0000256" key="3">
    <source>
        <dbReference type="PIRSR" id="PIRSR613078-2"/>
    </source>
</evidence>
<feature type="binding site" evidence="3">
    <location>
        <begin position="20"/>
        <end position="27"/>
    </location>
    <ligand>
        <name>substrate</name>
    </ligand>
</feature>